<dbReference type="EMBL" id="JACTNZ010000007">
    <property type="protein sequence ID" value="KAG5538443.1"/>
    <property type="molecule type" value="Genomic_DNA"/>
</dbReference>
<evidence type="ECO:0000256" key="3">
    <source>
        <dbReference type="ARBA" id="ARBA00023002"/>
    </source>
</evidence>
<keyword evidence="2" id="KW-0521">NADP</keyword>
<evidence type="ECO:0000256" key="2">
    <source>
        <dbReference type="ARBA" id="ARBA00022857"/>
    </source>
</evidence>
<dbReference type="AlphaFoldDB" id="A0AAV6JDZ2"/>
<dbReference type="GO" id="GO:0016020">
    <property type="term" value="C:membrane"/>
    <property type="evidence" value="ECO:0007669"/>
    <property type="project" value="TreeGrafter"/>
</dbReference>
<accession>A0AAV6JDZ2</accession>
<dbReference type="FunFam" id="3.40.50.720:FF:000312">
    <property type="entry name" value="(+)-neomenthol dehydrogenase"/>
    <property type="match status" value="1"/>
</dbReference>
<dbReference type="InterPro" id="IPR002347">
    <property type="entry name" value="SDR_fam"/>
</dbReference>
<dbReference type="PRINTS" id="PR00081">
    <property type="entry name" value="GDHRDH"/>
</dbReference>
<dbReference type="GO" id="GO:0016616">
    <property type="term" value="F:oxidoreductase activity, acting on the CH-OH group of donors, NAD or NADP as acceptor"/>
    <property type="evidence" value="ECO:0007669"/>
    <property type="project" value="InterPro"/>
</dbReference>
<keyword evidence="5" id="KW-1185">Reference proteome</keyword>
<proteinExistence type="inferred from homology"/>
<dbReference type="Pfam" id="PF00106">
    <property type="entry name" value="adh_short"/>
    <property type="match status" value="3"/>
</dbReference>
<organism evidence="4 5">
    <name type="scientific">Rhododendron griersonianum</name>
    <dbReference type="NCBI Taxonomy" id="479676"/>
    <lineage>
        <taxon>Eukaryota</taxon>
        <taxon>Viridiplantae</taxon>
        <taxon>Streptophyta</taxon>
        <taxon>Embryophyta</taxon>
        <taxon>Tracheophyta</taxon>
        <taxon>Spermatophyta</taxon>
        <taxon>Magnoliopsida</taxon>
        <taxon>eudicotyledons</taxon>
        <taxon>Gunneridae</taxon>
        <taxon>Pentapetalae</taxon>
        <taxon>asterids</taxon>
        <taxon>Ericales</taxon>
        <taxon>Ericaceae</taxon>
        <taxon>Ericoideae</taxon>
        <taxon>Rhodoreae</taxon>
        <taxon>Rhododendron</taxon>
    </lineage>
</organism>
<dbReference type="Pfam" id="PF13561">
    <property type="entry name" value="adh_short_C2"/>
    <property type="match status" value="1"/>
</dbReference>
<evidence type="ECO:0000313" key="5">
    <source>
        <dbReference type="Proteomes" id="UP000823749"/>
    </source>
</evidence>
<dbReference type="PANTHER" id="PTHR43490:SF98">
    <property type="entry name" value="OS02G0640600 PROTEIN"/>
    <property type="match status" value="1"/>
</dbReference>
<sequence length="707" mass="76910">MAVTSTATNRYAVVTGANKGIGFEICRQLASNGITVVLTARDEKRGTEALEKLKGSGLTDFVVFHQLDVANPSSIASLADFVKTQFGKLDILVNNAGISGAVTNWDAFKASEAAMAAAAAGTYELAKECLETNYYGAKRMIEAFLPLLQLSDSPKIVNVSSSMGKLKLIPSEQVKGVLNDAETLTEDTIDKLLNEFVQDFIENSLQTKGWPTFLSAYTVSKAAMNAYTRILAKKYPTFRINCVCPGYVKTDINNNTGRFSVEEGAEHPVRLALLPDDGPTGVFFVQKEVSSFVEYAVVTGANKGLGFEICRQLASNGITVVLTARDEKRGTEALEKLKGSGLSDLVVFHQLDVANPSSSASLADFVKTQFGKLDILVNNAGIVGAVIDWDAAAAGTYELAKECLETNYYGAKGMIEAFIPLLQLSDSPRIVNVSSGMGKLKNIPSERVKGLLNDAETLTEDKIDELLNEFLQDFKENSLENKDMNNYSGIFSVEEGAGHPVRLAMLPDDGPTGVFFVQKEVASFVGLWRIPHPQAHPNLLTMAETRYAIVTGANKGIGFEICRQLASNGIMVVLTARDEKRGTEAIEKLKGFGLCDLLVFHQLDVANPSSIASFADFIKTQFRRLDILVNNAGILGATVDWDAFKISRDAGIEIKENEAITQTYELTKECLETNFYGAKRMIEVFIPLLQLSNSPRIVNISSERGKL</sequence>
<gene>
    <name evidence="4" type="ORF">RHGRI_019126</name>
</gene>
<dbReference type="CDD" id="cd05324">
    <property type="entry name" value="carb_red_PTCR-like_SDR_c"/>
    <property type="match status" value="1"/>
</dbReference>
<name>A0AAV6JDZ2_9ERIC</name>
<dbReference type="Proteomes" id="UP000823749">
    <property type="component" value="Chromosome 7"/>
</dbReference>
<comment type="caution">
    <text evidence="4">The sequence shown here is derived from an EMBL/GenBank/DDBJ whole genome shotgun (WGS) entry which is preliminary data.</text>
</comment>
<dbReference type="Gene3D" id="3.40.50.720">
    <property type="entry name" value="NAD(P)-binding Rossmann-like Domain"/>
    <property type="match status" value="3"/>
</dbReference>
<dbReference type="PROSITE" id="PS00061">
    <property type="entry name" value="ADH_SHORT"/>
    <property type="match status" value="1"/>
</dbReference>
<protein>
    <submittedName>
        <fullName evidence="4">Uncharacterized protein</fullName>
    </submittedName>
</protein>
<keyword evidence="3" id="KW-0560">Oxidoreductase</keyword>
<reference evidence="4" key="1">
    <citation type="submission" date="2020-08" db="EMBL/GenBank/DDBJ databases">
        <title>Plant Genome Project.</title>
        <authorList>
            <person name="Zhang R.-G."/>
        </authorList>
    </citation>
    <scope>NUCLEOTIDE SEQUENCE</scope>
    <source>
        <strain evidence="4">WSP0</strain>
        <tissue evidence="4">Leaf</tissue>
    </source>
</reference>
<dbReference type="InterPro" id="IPR045313">
    <property type="entry name" value="CBR1-like"/>
</dbReference>
<dbReference type="PANTHER" id="PTHR43490">
    <property type="entry name" value="(+)-NEOMENTHOL DEHYDROGENASE"/>
    <property type="match status" value="1"/>
</dbReference>
<evidence type="ECO:0000313" key="4">
    <source>
        <dbReference type="EMBL" id="KAG5538443.1"/>
    </source>
</evidence>
<evidence type="ECO:0000256" key="1">
    <source>
        <dbReference type="ARBA" id="ARBA00006484"/>
    </source>
</evidence>
<dbReference type="PRINTS" id="PR00080">
    <property type="entry name" value="SDRFAMILY"/>
</dbReference>
<dbReference type="InterPro" id="IPR036291">
    <property type="entry name" value="NAD(P)-bd_dom_sf"/>
</dbReference>
<dbReference type="InterPro" id="IPR020904">
    <property type="entry name" value="Sc_DH/Rdtase_CS"/>
</dbReference>
<comment type="similarity">
    <text evidence="1">Belongs to the short-chain dehydrogenases/reductases (SDR) family.</text>
</comment>
<dbReference type="SUPFAM" id="SSF51735">
    <property type="entry name" value="NAD(P)-binding Rossmann-fold domains"/>
    <property type="match status" value="3"/>
</dbReference>